<evidence type="ECO:0000313" key="5">
    <source>
        <dbReference type="Proteomes" id="UP000807469"/>
    </source>
</evidence>
<evidence type="ECO:0000256" key="1">
    <source>
        <dbReference type="ARBA" id="ARBA00001968"/>
    </source>
</evidence>
<evidence type="ECO:0000259" key="3">
    <source>
        <dbReference type="Pfam" id="PF13359"/>
    </source>
</evidence>
<keyword evidence="2" id="KW-0479">Metal-binding</keyword>
<reference evidence="4" key="1">
    <citation type="submission" date="2020-11" db="EMBL/GenBank/DDBJ databases">
        <authorList>
            <consortium name="DOE Joint Genome Institute"/>
            <person name="Ahrendt S."/>
            <person name="Riley R."/>
            <person name="Andreopoulos W."/>
            <person name="Labutti K."/>
            <person name="Pangilinan J."/>
            <person name="Ruiz-Duenas F.J."/>
            <person name="Barrasa J.M."/>
            <person name="Sanchez-Garcia M."/>
            <person name="Camarero S."/>
            <person name="Miyauchi S."/>
            <person name="Serrano A."/>
            <person name="Linde D."/>
            <person name="Babiker R."/>
            <person name="Drula E."/>
            <person name="Ayuso-Fernandez I."/>
            <person name="Pacheco R."/>
            <person name="Padilla G."/>
            <person name="Ferreira P."/>
            <person name="Barriuso J."/>
            <person name="Kellner H."/>
            <person name="Castanera R."/>
            <person name="Alfaro M."/>
            <person name="Ramirez L."/>
            <person name="Pisabarro A.G."/>
            <person name="Kuo A."/>
            <person name="Tritt A."/>
            <person name="Lipzen A."/>
            <person name="He G."/>
            <person name="Yan M."/>
            <person name="Ng V."/>
            <person name="Cullen D."/>
            <person name="Martin F."/>
            <person name="Rosso M.-N."/>
            <person name="Henrissat B."/>
            <person name="Hibbett D."/>
            <person name="Martinez A.T."/>
            <person name="Grigoriev I.V."/>
        </authorList>
    </citation>
    <scope>NUCLEOTIDE SEQUENCE</scope>
    <source>
        <strain evidence="4">CIRM-BRFM 674</strain>
    </source>
</reference>
<dbReference type="Proteomes" id="UP000807469">
    <property type="component" value="Unassembled WGS sequence"/>
</dbReference>
<proteinExistence type="predicted"/>
<gene>
    <name evidence="4" type="ORF">BDN70DRAFT_821763</name>
</gene>
<dbReference type="Pfam" id="PF13359">
    <property type="entry name" value="DDE_Tnp_4"/>
    <property type="match status" value="1"/>
</dbReference>
<evidence type="ECO:0000313" key="4">
    <source>
        <dbReference type="EMBL" id="KAF9470087.1"/>
    </source>
</evidence>
<dbReference type="AlphaFoldDB" id="A0A9P5YHN3"/>
<dbReference type="OrthoDB" id="2408877at2759"/>
<accession>A0A9P5YHN3</accession>
<dbReference type="EMBL" id="MU156319">
    <property type="protein sequence ID" value="KAF9470087.1"/>
    <property type="molecule type" value="Genomic_DNA"/>
</dbReference>
<name>A0A9P5YHN3_9AGAR</name>
<organism evidence="4 5">
    <name type="scientific">Pholiota conissans</name>
    <dbReference type="NCBI Taxonomy" id="109636"/>
    <lineage>
        <taxon>Eukaryota</taxon>
        <taxon>Fungi</taxon>
        <taxon>Dikarya</taxon>
        <taxon>Basidiomycota</taxon>
        <taxon>Agaricomycotina</taxon>
        <taxon>Agaricomycetes</taxon>
        <taxon>Agaricomycetidae</taxon>
        <taxon>Agaricales</taxon>
        <taxon>Agaricineae</taxon>
        <taxon>Strophariaceae</taxon>
        <taxon>Pholiota</taxon>
    </lineage>
</organism>
<comment type="caution">
    <text evidence="4">The sequence shown here is derived from an EMBL/GenBank/DDBJ whole genome shotgun (WGS) entry which is preliminary data.</text>
</comment>
<keyword evidence="5" id="KW-1185">Reference proteome</keyword>
<protein>
    <recommendedName>
        <fullName evidence="3">DDE Tnp4 domain-containing protein</fullName>
    </recommendedName>
</protein>
<sequence length="146" mass="16511">FQGEEFAWCDSAYPVTTRTISIHKKPASLRPENAVFDTTASHLRVRSEHCNGSLKGRFQSLRGLRVAINRKRDHVRACQWVSASIIIHNLVIDVEGGSKSSEFLGHHSRYQEFDDRGYADVPGQEDEDGNAKRRRLIAELVAFKGM</sequence>
<dbReference type="InterPro" id="IPR027806">
    <property type="entry name" value="HARBI1_dom"/>
</dbReference>
<feature type="domain" description="DDE Tnp4" evidence="3">
    <location>
        <begin position="4"/>
        <end position="89"/>
    </location>
</feature>
<feature type="non-terminal residue" evidence="4">
    <location>
        <position position="1"/>
    </location>
</feature>
<dbReference type="GO" id="GO:0046872">
    <property type="term" value="F:metal ion binding"/>
    <property type="evidence" value="ECO:0007669"/>
    <property type="project" value="UniProtKB-KW"/>
</dbReference>
<comment type="cofactor">
    <cofactor evidence="1">
        <name>a divalent metal cation</name>
        <dbReference type="ChEBI" id="CHEBI:60240"/>
    </cofactor>
</comment>
<evidence type="ECO:0000256" key="2">
    <source>
        <dbReference type="ARBA" id="ARBA00022723"/>
    </source>
</evidence>